<dbReference type="EC" id="3.1.26.5" evidence="6"/>
<dbReference type="GO" id="GO:0005737">
    <property type="term" value="C:cytoplasm"/>
    <property type="evidence" value="ECO:0007669"/>
    <property type="project" value="UniProtKB-SubCell"/>
</dbReference>
<dbReference type="SUPFAM" id="SSF101744">
    <property type="entry name" value="Rof/RNase P subunit-like"/>
    <property type="match status" value="1"/>
</dbReference>
<dbReference type="NCBIfam" id="NF046110">
    <property type="entry name" value="RNaseP1Mthb"/>
    <property type="match status" value="1"/>
</dbReference>
<comment type="subcellular location">
    <subcellularLocation>
        <location evidence="6">Cytoplasm</location>
    </subcellularLocation>
</comment>
<sequence length="94" mass="10828">MKHSAENIVYHELIGLEVTVILHSDPTLVGLRGIVIDETRYTLKIRTREGDKRIPKLYGVFRFRLPSGLEVDVDGSLIVGRPEDRVKRVKFRRS</sequence>
<evidence type="ECO:0000256" key="6">
    <source>
        <dbReference type="HAMAP-Rule" id="MF_00754"/>
    </source>
</evidence>
<keyword evidence="3 6" id="KW-0540">Nuclease</keyword>
<accession>A0A832YXI4</accession>
<name>A0A832YXI4_9CREN</name>
<dbReference type="InterPro" id="IPR023534">
    <property type="entry name" value="Rof/RNase_P-like"/>
</dbReference>
<keyword evidence="4 6" id="KW-0255">Endonuclease</keyword>
<dbReference type="InterPro" id="IPR023538">
    <property type="entry name" value="RNP1"/>
</dbReference>
<dbReference type="HAMAP" id="MF_00754">
    <property type="entry name" value="RNase_P_1"/>
    <property type="match status" value="1"/>
</dbReference>
<evidence type="ECO:0000313" key="7">
    <source>
        <dbReference type="EMBL" id="HIP56893.1"/>
    </source>
</evidence>
<comment type="function">
    <text evidence="6">Part of ribonuclease P, a protein complex that generates mature tRNA molecules by cleaving their 5'-ends.</text>
</comment>
<organism evidence="7 8">
    <name type="scientific">Ignisphaera aggregans</name>
    <dbReference type="NCBI Taxonomy" id="334771"/>
    <lineage>
        <taxon>Archaea</taxon>
        <taxon>Thermoproteota</taxon>
        <taxon>Thermoprotei</taxon>
        <taxon>Desulfurococcales</taxon>
        <taxon>Desulfurococcaceae</taxon>
        <taxon>Ignisphaera</taxon>
    </lineage>
</organism>
<evidence type="ECO:0000256" key="5">
    <source>
        <dbReference type="ARBA" id="ARBA00022801"/>
    </source>
</evidence>
<dbReference type="GO" id="GO:0001682">
    <property type="term" value="P:tRNA 5'-leader removal"/>
    <property type="evidence" value="ECO:0007669"/>
    <property type="project" value="UniProtKB-UniRule"/>
</dbReference>
<dbReference type="Proteomes" id="UP000605805">
    <property type="component" value="Unassembled WGS sequence"/>
</dbReference>
<comment type="caution">
    <text evidence="7">The sequence shown here is derived from an EMBL/GenBank/DDBJ whole genome shotgun (WGS) entry which is preliminary data.</text>
</comment>
<keyword evidence="1 6" id="KW-0963">Cytoplasm</keyword>
<evidence type="ECO:0000256" key="1">
    <source>
        <dbReference type="ARBA" id="ARBA00022490"/>
    </source>
</evidence>
<dbReference type="InterPro" id="IPR036980">
    <property type="entry name" value="RNase_P/MRP_Rpp29_sf"/>
</dbReference>
<evidence type="ECO:0000256" key="2">
    <source>
        <dbReference type="ARBA" id="ARBA00022694"/>
    </source>
</evidence>
<keyword evidence="2 6" id="KW-0819">tRNA processing</keyword>
<comment type="subunit">
    <text evidence="6">Consists of a catalytic RNA component and at least 4-5 protein subunits.</text>
</comment>
<dbReference type="EMBL" id="DQTV01000045">
    <property type="protein sequence ID" value="HIP56893.1"/>
    <property type="molecule type" value="Genomic_DNA"/>
</dbReference>
<protein>
    <recommendedName>
        <fullName evidence="6">Ribonuclease P protein component 1</fullName>
        <shortName evidence="6">RNase P component 1</shortName>
        <ecNumber evidence="6">3.1.26.5</ecNumber>
    </recommendedName>
    <alternativeName>
        <fullName evidence="6">Rpp29</fullName>
    </alternativeName>
</protein>
<keyword evidence="5 6" id="KW-0378">Hydrolase</keyword>
<dbReference type="GO" id="GO:0003723">
    <property type="term" value="F:RNA binding"/>
    <property type="evidence" value="ECO:0007669"/>
    <property type="project" value="InterPro"/>
</dbReference>
<comment type="catalytic activity">
    <reaction evidence="6">
        <text>Endonucleolytic cleavage of RNA, removing 5'-extranucleotides from tRNA precursor.</text>
        <dbReference type="EC" id="3.1.26.5"/>
    </reaction>
</comment>
<dbReference type="InterPro" id="IPR002730">
    <property type="entry name" value="Rpp29/RNP1"/>
</dbReference>
<reference evidence="7" key="1">
    <citation type="journal article" date="2020" name="ISME J.">
        <title>Gammaproteobacteria mediating utilization of methyl-, sulfur- and petroleum organic compounds in deep ocean hydrothermal plumes.</title>
        <authorList>
            <person name="Zhou Z."/>
            <person name="Liu Y."/>
            <person name="Pan J."/>
            <person name="Cron B.R."/>
            <person name="Toner B.M."/>
            <person name="Anantharaman K."/>
            <person name="Breier J.A."/>
            <person name="Dick G.J."/>
            <person name="Li M."/>
        </authorList>
    </citation>
    <scope>NUCLEOTIDE SEQUENCE</scope>
    <source>
        <strain evidence="7">SZUA-1435</strain>
    </source>
</reference>
<evidence type="ECO:0000256" key="4">
    <source>
        <dbReference type="ARBA" id="ARBA00022759"/>
    </source>
</evidence>
<dbReference type="Gene3D" id="2.30.30.210">
    <property type="entry name" value="Ribonuclease P/MRP, subunit p29"/>
    <property type="match status" value="1"/>
</dbReference>
<dbReference type="GO" id="GO:0030677">
    <property type="term" value="C:ribonuclease P complex"/>
    <property type="evidence" value="ECO:0007669"/>
    <property type="project" value="UniProtKB-UniRule"/>
</dbReference>
<comment type="similarity">
    <text evidence="6">Belongs to the eukaryotic/archaeal RNase P protein component 1 family.</text>
</comment>
<gene>
    <name evidence="6" type="primary">rnp1</name>
    <name evidence="7" type="ORF">EYH02_02325</name>
</gene>
<dbReference type="SMART" id="SM00538">
    <property type="entry name" value="POP4"/>
    <property type="match status" value="1"/>
</dbReference>
<proteinExistence type="inferred from homology"/>
<dbReference type="GO" id="GO:0004526">
    <property type="term" value="F:ribonuclease P activity"/>
    <property type="evidence" value="ECO:0007669"/>
    <property type="project" value="UniProtKB-UniRule"/>
</dbReference>
<evidence type="ECO:0000313" key="8">
    <source>
        <dbReference type="Proteomes" id="UP000605805"/>
    </source>
</evidence>
<evidence type="ECO:0000256" key="3">
    <source>
        <dbReference type="ARBA" id="ARBA00022722"/>
    </source>
</evidence>
<dbReference type="Pfam" id="PF01868">
    <property type="entry name" value="RNase_P-MRP_p29"/>
    <property type="match status" value="1"/>
</dbReference>
<dbReference type="AlphaFoldDB" id="A0A832YXI4"/>